<keyword evidence="7 8" id="KW-0998">Cell outer membrane</keyword>
<dbReference type="SUPFAM" id="SSF56935">
    <property type="entry name" value="Porins"/>
    <property type="match status" value="1"/>
</dbReference>
<dbReference type="InterPro" id="IPR036942">
    <property type="entry name" value="Beta-barrel_TonB_sf"/>
</dbReference>
<evidence type="ECO:0000259" key="11">
    <source>
        <dbReference type="Pfam" id="PF07715"/>
    </source>
</evidence>
<organism evidence="12 13">
    <name type="scientific">Halioglobus maricola</name>
    <dbReference type="NCBI Taxonomy" id="2601894"/>
    <lineage>
        <taxon>Bacteria</taxon>
        <taxon>Pseudomonadati</taxon>
        <taxon>Pseudomonadota</taxon>
        <taxon>Gammaproteobacteria</taxon>
        <taxon>Cellvibrionales</taxon>
        <taxon>Halieaceae</taxon>
        <taxon>Halioglobus</taxon>
    </lineage>
</organism>
<evidence type="ECO:0000256" key="2">
    <source>
        <dbReference type="ARBA" id="ARBA00022448"/>
    </source>
</evidence>
<accession>A0A5P9NJ06</accession>
<dbReference type="KEGG" id="halc:EY643_09205"/>
<dbReference type="Gene3D" id="2.40.170.20">
    <property type="entry name" value="TonB-dependent receptor, beta-barrel domain"/>
    <property type="match status" value="1"/>
</dbReference>
<keyword evidence="5 9" id="KW-0798">TonB box</keyword>
<name>A0A5P9NJ06_9GAMM</name>
<reference evidence="12 13" key="1">
    <citation type="submission" date="2019-02" db="EMBL/GenBank/DDBJ databases">
        <authorList>
            <person name="Li S.-H."/>
        </authorList>
    </citation>
    <scope>NUCLEOTIDE SEQUENCE [LARGE SCALE GENOMIC DNA]</scope>
    <source>
        <strain evidence="12 13">IMCC14385</strain>
    </source>
</reference>
<keyword evidence="4 8" id="KW-0812">Transmembrane</keyword>
<comment type="subcellular location">
    <subcellularLocation>
        <location evidence="1 8">Cell outer membrane</location>
        <topology evidence="1 8">Multi-pass membrane protein</topology>
    </subcellularLocation>
</comment>
<dbReference type="PROSITE" id="PS52016">
    <property type="entry name" value="TONB_DEPENDENT_REC_3"/>
    <property type="match status" value="1"/>
</dbReference>
<evidence type="ECO:0000256" key="6">
    <source>
        <dbReference type="ARBA" id="ARBA00023136"/>
    </source>
</evidence>
<dbReference type="PANTHER" id="PTHR30069:SF36">
    <property type="entry name" value="BLL6948 PROTEIN"/>
    <property type="match status" value="1"/>
</dbReference>
<dbReference type="InterPro" id="IPR037066">
    <property type="entry name" value="Plug_dom_sf"/>
</dbReference>
<dbReference type="RefSeq" id="WP_152661927.1">
    <property type="nucleotide sequence ID" value="NZ_CP036422.1"/>
</dbReference>
<dbReference type="InterPro" id="IPR000531">
    <property type="entry name" value="Beta-barrel_TonB"/>
</dbReference>
<evidence type="ECO:0000313" key="13">
    <source>
        <dbReference type="Proteomes" id="UP000326287"/>
    </source>
</evidence>
<keyword evidence="2 8" id="KW-0813">Transport</keyword>
<dbReference type="Proteomes" id="UP000326287">
    <property type="component" value="Chromosome"/>
</dbReference>
<dbReference type="Gene3D" id="2.170.130.10">
    <property type="entry name" value="TonB-dependent receptor, plug domain"/>
    <property type="match status" value="1"/>
</dbReference>
<evidence type="ECO:0000256" key="9">
    <source>
        <dbReference type="RuleBase" id="RU003357"/>
    </source>
</evidence>
<dbReference type="Pfam" id="PF00593">
    <property type="entry name" value="TonB_dep_Rec_b-barrel"/>
    <property type="match status" value="1"/>
</dbReference>
<gene>
    <name evidence="12" type="ORF">EY643_09205</name>
</gene>
<keyword evidence="12" id="KW-0675">Receptor</keyword>
<evidence type="ECO:0000256" key="3">
    <source>
        <dbReference type="ARBA" id="ARBA00022452"/>
    </source>
</evidence>
<keyword evidence="6 8" id="KW-0472">Membrane</keyword>
<dbReference type="Pfam" id="PF07715">
    <property type="entry name" value="Plug"/>
    <property type="match status" value="1"/>
</dbReference>
<dbReference type="PANTHER" id="PTHR30069">
    <property type="entry name" value="TONB-DEPENDENT OUTER MEMBRANE RECEPTOR"/>
    <property type="match status" value="1"/>
</dbReference>
<protein>
    <submittedName>
        <fullName evidence="12">TonB-dependent receptor</fullName>
    </submittedName>
</protein>
<feature type="domain" description="TonB-dependent receptor plug" evidence="11">
    <location>
        <begin position="49"/>
        <end position="156"/>
    </location>
</feature>
<dbReference type="GO" id="GO:0044718">
    <property type="term" value="P:siderophore transmembrane transport"/>
    <property type="evidence" value="ECO:0007669"/>
    <property type="project" value="TreeGrafter"/>
</dbReference>
<dbReference type="GO" id="GO:0009279">
    <property type="term" value="C:cell outer membrane"/>
    <property type="evidence" value="ECO:0007669"/>
    <property type="project" value="UniProtKB-SubCell"/>
</dbReference>
<dbReference type="InterPro" id="IPR012910">
    <property type="entry name" value="Plug_dom"/>
</dbReference>
<evidence type="ECO:0000259" key="10">
    <source>
        <dbReference type="Pfam" id="PF00593"/>
    </source>
</evidence>
<evidence type="ECO:0000256" key="5">
    <source>
        <dbReference type="ARBA" id="ARBA00023077"/>
    </source>
</evidence>
<dbReference type="EMBL" id="CP036422">
    <property type="protein sequence ID" value="QFU75820.1"/>
    <property type="molecule type" value="Genomic_DNA"/>
</dbReference>
<dbReference type="AlphaFoldDB" id="A0A5P9NJ06"/>
<evidence type="ECO:0000256" key="1">
    <source>
        <dbReference type="ARBA" id="ARBA00004571"/>
    </source>
</evidence>
<dbReference type="InterPro" id="IPR039426">
    <property type="entry name" value="TonB-dep_rcpt-like"/>
</dbReference>
<evidence type="ECO:0000313" key="12">
    <source>
        <dbReference type="EMBL" id="QFU75820.1"/>
    </source>
</evidence>
<comment type="similarity">
    <text evidence="8 9">Belongs to the TonB-dependent receptor family.</text>
</comment>
<keyword evidence="3 8" id="KW-1134">Transmembrane beta strand</keyword>
<evidence type="ECO:0000256" key="8">
    <source>
        <dbReference type="PROSITE-ProRule" id="PRU01360"/>
    </source>
</evidence>
<keyword evidence="13" id="KW-1185">Reference proteome</keyword>
<evidence type="ECO:0000256" key="7">
    <source>
        <dbReference type="ARBA" id="ARBA00023237"/>
    </source>
</evidence>
<feature type="domain" description="TonB-dependent receptor-like beta-barrel" evidence="10">
    <location>
        <begin position="235"/>
        <end position="639"/>
    </location>
</feature>
<dbReference type="GO" id="GO:0015344">
    <property type="term" value="F:siderophore uptake transmembrane transporter activity"/>
    <property type="evidence" value="ECO:0007669"/>
    <property type="project" value="TreeGrafter"/>
</dbReference>
<sequence length="684" mass="76534">MLYFPQFNRGLWLLLILPLSSQAHEEAGELEEIVVTGRRQVLAGEARTASEGVVGQMELSVRPLLRPGDVLEAVPGLIVTQHSGSGKSNQMFLRGFNLDHGTDFATWVDGMPVNMRTHGHGQGYTDINFLIPETIEQMAYVKGPYHAELGDFSSAGGVHIDTFDRLPESRLTLGVGENGYQRLLGMGSVELDGIYLSGALEGQKYDGPWSDIDEDVQKLNGQLKVGGGNETRNWSTTAMYYENEWNSADQIPQRSVSQGLIDEFGSIDPTLGGDTRRSSLSGQYTHEHEDHRSEWQAYIIDYELNLWSNFTYLLEDPIEGDQFKQEDDRTIYGGSYNRFWVGGLENHFHHSLGAELRYDDIDTVGLHRTQARQYLATIREDSVEQASAGVFYELAWRFAPEWRAVLGIRGDYYWFDVDAQDAANSGDDTDSIISPKASLIYAFSDNTEAYLSGGYGYHSNDARGVTITVDPGTTEPVSSVDPLVRSKGAEIGFRTVWLDSWNTSAAVWYLELESELLFVGDAGTTEASRPSERWGVEFNNFWSLDDVWSLEADFAWTDSEFSDSAIEGNEIPGALEWVVSGAVAAQYPGGLFGSFRVRYFDGVPLIEDGSVKSDSSTMANLALGWSNDKWRVQVEVLNLFDSDDHDVDYFYASRLPGESAEGVEDIHYHVFEPRQFRFYVSRNF</sequence>
<dbReference type="OrthoDB" id="99480at2"/>
<evidence type="ECO:0000256" key="4">
    <source>
        <dbReference type="ARBA" id="ARBA00022692"/>
    </source>
</evidence>
<proteinExistence type="inferred from homology"/>